<dbReference type="AlphaFoldDB" id="A0A4Z2J0C0"/>
<dbReference type="Proteomes" id="UP000314294">
    <property type="component" value="Unassembled WGS sequence"/>
</dbReference>
<proteinExistence type="predicted"/>
<protein>
    <submittedName>
        <fullName evidence="2">Uncharacterized protein</fullName>
    </submittedName>
</protein>
<sequence length="74" mass="7979">MEARKGGMERREREREREKFETLTKLYGHQAAGSRSGRAHGATPETPGAAQGSGSEPVQPDIIPAVRDSASRSS</sequence>
<dbReference type="EMBL" id="SRLO01000032">
    <property type="protein sequence ID" value="TNN83659.1"/>
    <property type="molecule type" value="Genomic_DNA"/>
</dbReference>
<feature type="compositionally biased region" description="Low complexity" evidence="1">
    <location>
        <begin position="31"/>
        <end position="42"/>
    </location>
</feature>
<name>A0A4Z2J0C0_9TELE</name>
<evidence type="ECO:0000313" key="3">
    <source>
        <dbReference type="Proteomes" id="UP000314294"/>
    </source>
</evidence>
<comment type="caution">
    <text evidence="2">The sequence shown here is derived from an EMBL/GenBank/DDBJ whole genome shotgun (WGS) entry which is preliminary data.</text>
</comment>
<evidence type="ECO:0000256" key="1">
    <source>
        <dbReference type="SAM" id="MobiDB-lite"/>
    </source>
</evidence>
<gene>
    <name evidence="2" type="ORF">EYF80_006177</name>
</gene>
<reference evidence="2 3" key="1">
    <citation type="submission" date="2019-03" db="EMBL/GenBank/DDBJ databases">
        <title>First draft genome of Liparis tanakae, snailfish: a comprehensive survey of snailfish specific genes.</title>
        <authorList>
            <person name="Kim W."/>
            <person name="Song I."/>
            <person name="Jeong J.-H."/>
            <person name="Kim D."/>
            <person name="Kim S."/>
            <person name="Ryu S."/>
            <person name="Song J.Y."/>
            <person name="Lee S.K."/>
        </authorList>
    </citation>
    <scope>NUCLEOTIDE SEQUENCE [LARGE SCALE GENOMIC DNA]</scope>
    <source>
        <tissue evidence="2">Muscle</tissue>
    </source>
</reference>
<accession>A0A4Z2J0C0</accession>
<feature type="region of interest" description="Disordered" evidence="1">
    <location>
        <begin position="1"/>
        <end position="74"/>
    </location>
</feature>
<organism evidence="2 3">
    <name type="scientific">Liparis tanakae</name>
    <name type="common">Tanaka's snailfish</name>
    <dbReference type="NCBI Taxonomy" id="230148"/>
    <lineage>
        <taxon>Eukaryota</taxon>
        <taxon>Metazoa</taxon>
        <taxon>Chordata</taxon>
        <taxon>Craniata</taxon>
        <taxon>Vertebrata</taxon>
        <taxon>Euteleostomi</taxon>
        <taxon>Actinopterygii</taxon>
        <taxon>Neopterygii</taxon>
        <taxon>Teleostei</taxon>
        <taxon>Neoteleostei</taxon>
        <taxon>Acanthomorphata</taxon>
        <taxon>Eupercaria</taxon>
        <taxon>Perciformes</taxon>
        <taxon>Cottioidei</taxon>
        <taxon>Cottales</taxon>
        <taxon>Liparidae</taxon>
        <taxon>Liparis</taxon>
    </lineage>
</organism>
<keyword evidence="3" id="KW-1185">Reference proteome</keyword>
<feature type="compositionally biased region" description="Basic and acidic residues" evidence="1">
    <location>
        <begin position="1"/>
        <end position="22"/>
    </location>
</feature>
<evidence type="ECO:0000313" key="2">
    <source>
        <dbReference type="EMBL" id="TNN83659.1"/>
    </source>
</evidence>